<gene>
    <name evidence="5" type="ORF">ACFSC2_11005</name>
</gene>
<dbReference type="PANTHER" id="PTHR30404">
    <property type="entry name" value="N-ACETYLMURAMOYL-L-ALANINE AMIDASE"/>
    <property type="match status" value="1"/>
</dbReference>
<evidence type="ECO:0000256" key="2">
    <source>
        <dbReference type="ARBA" id="ARBA00011901"/>
    </source>
</evidence>
<dbReference type="CDD" id="cd02696">
    <property type="entry name" value="MurNAc-LAA"/>
    <property type="match status" value="1"/>
</dbReference>
<dbReference type="EC" id="3.5.1.28" evidence="2"/>
<reference evidence="6" key="1">
    <citation type="journal article" date="2019" name="Int. J. Syst. Evol. Microbiol.">
        <title>The Global Catalogue of Microorganisms (GCM) 10K type strain sequencing project: providing services to taxonomists for standard genome sequencing and annotation.</title>
        <authorList>
            <consortium name="The Broad Institute Genomics Platform"/>
            <consortium name="The Broad Institute Genome Sequencing Center for Infectious Disease"/>
            <person name="Wu L."/>
            <person name="Ma J."/>
        </authorList>
    </citation>
    <scope>NUCLEOTIDE SEQUENCE [LARGE SCALE GENOMIC DNA]</scope>
    <source>
        <strain evidence="6">CCUG 70865</strain>
    </source>
</reference>
<sequence>MKNQIKILAILGVLLFGFLGFTTIDKRVIIIDAGHGGHDYGATINGIQEKIISESIAQKIKTLNKDSNTEIVLLREGDHFMELSERTSTINNLKPELVVSLHVGTNSNATANGVEVYVSSKNKTFNERSKMLAENVIEKIASTGNLTKRKVSEAPFYILKNTECPAILVEMGYLSNEKDRNYITSESGQTEIAEKILESLK</sequence>
<evidence type="ECO:0000256" key="1">
    <source>
        <dbReference type="ARBA" id="ARBA00001561"/>
    </source>
</evidence>
<evidence type="ECO:0000259" key="4">
    <source>
        <dbReference type="SMART" id="SM00646"/>
    </source>
</evidence>
<keyword evidence="6" id="KW-1185">Reference proteome</keyword>
<evidence type="ECO:0000313" key="5">
    <source>
        <dbReference type="EMBL" id="MFD1603265.1"/>
    </source>
</evidence>
<dbReference type="InterPro" id="IPR002508">
    <property type="entry name" value="MurNAc-LAA_cat"/>
</dbReference>
<organism evidence="5 6">
    <name type="scientific">Flavobacterium artemisiae</name>
    <dbReference type="NCBI Taxonomy" id="2126556"/>
    <lineage>
        <taxon>Bacteria</taxon>
        <taxon>Pseudomonadati</taxon>
        <taxon>Bacteroidota</taxon>
        <taxon>Flavobacteriia</taxon>
        <taxon>Flavobacteriales</taxon>
        <taxon>Flavobacteriaceae</taxon>
        <taxon>Flavobacterium</taxon>
    </lineage>
</organism>
<protein>
    <recommendedName>
        <fullName evidence="2">N-acetylmuramoyl-L-alanine amidase</fullName>
        <ecNumber evidence="2">3.5.1.28</ecNumber>
    </recommendedName>
</protein>
<accession>A0ABW4HD59</accession>
<dbReference type="SMART" id="SM00646">
    <property type="entry name" value="Ami_3"/>
    <property type="match status" value="1"/>
</dbReference>
<keyword evidence="3" id="KW-0378">Hydrolase</keyword>
<dbReference type="InterPro" id="IPR050695">
    <property type="entry name" value="N-acetylmuramoyl_amidase_3"/>
</dbReference>
<dbReference type="SUPFAM" id="SSF53187">
    <property type="entry name" value="Zn-dependent exopeptidases"/>
    <property type="match status" value="1"/>
</dbReference>
<dbReference type="Proteomes" id="UP001597138">
    <property type="component" value="Unassembled WGS sequence"/>
</dbReference>
<dbReference type="RefSeq" id="WP_379815389.1">
    <property type="nucleotide sequence ID" value="NZ_JBHUDZ010000012.1"/>
</dbReference>
<proteinExistence type="predicted"/>
<dbReference type="EMBL" id="JBHUDZ010000012">
    <property type="protein sequence ID" value="MFD1603265.1"/>
    <property type="molecule type" value="Genomic_DNA"/>
</dbReference>
<evidence type="ECO:0000313" key="6">
    <source>
        <dbReference type="Proteomes" id="UP001597138"/>
    </source>
</evidence>
<dbReference type="Pfam" id="PF01520">
    <property type="entry name" value="Amidase_3"/>
    <property type="match status" value="1"/>
</dbReference>
<comment type="caution">
    <text evidence="5">The sequence shown here is derived from an EMBL/GenBank/DDBJ whole genome shotgun (WGS) entry which is preliminary data.</text>
</comment>
<dbReference type="Gene3D" id="3.40.630.40">
    <property type="entry name" value="Zn-dependent exopeptidases"/>
    <property type="match status" value="1"/>
</dbReference>
<comment type="catalytic activity">
    <reaction evidence="1">
        <text>Hydrolyzes the link between N-acetylmuramoyl residues and L-amino acid residues in certain cell-wall glycopeptides.</text>
        <dbReference type="EC" id="3.5.1.28"/>
    </reaction>
</comment>
<dbReference type="PANTHER" id="PTHR30404:SF0">
    <property type="entry name" value="N-ACETYLMURAMOYL-L-ALANINE AMIDASE AMIC"/>
    <property type="match status" value="1"/>
</dbReference>
<feature type="domain" description="MurNAc-LAA" evidence="4">
    <location>
        <begin position="87"/>
        <end position="201"/>
    </location>
</feature>
<evidence type="ECO:0000256" key="3">
    <source>
        <dbReference type="ARBA" id="ARBA00022801"/>
    </source>
</evidence>
<name>A0ABW4HD59_9FLAO</name>